<dbReference type="SMART" id="SM00212">
    <property type="entry name" value="UBCc"/>
    <property type="match status" value="1"/>
</dbReference>
<dbReference type="InterPro" id="IPR000608">
    <property type="entry name" value="UBC"/>
</dbReference>
<dbReference type="InterPro" id="IPR050113">
    <property type="entry name" value="Ub_conjugating_enzyme"/>
</dbReference>
<dbReference type="EMBL" id="JBAMIC010000011">
    <property type="protein sequence ID" value="KAK7101326.1"/>
    <property type="molecule type" value="Genomic_DNA"/>
</dbReference>
<dbReference type="PROSITE" id="PS50127">
    <property type="entry name" value="UBC_2"/>
    <property type="match status" value="1"/>
</dbReference>
<protein>
    <recommendedName>
        <fullName evidence="6">UBC core domain-containing protein</fullName>
    </recommendedName>
</protein>
<keyword evidence="4" id="KW-0067">ATP-binding</keyword>
<dbReference type="PROSITE" id="PS00183">
    <property type="entry name" value="UBC_1"/>
    <property type="match status" value="1"/>
</dbReference>
<evidence type="ECO:0000256" key="1">
    <source>
        <dbReference type="ARBA" id="ARBA00022679"/>
    </source>
</evidence>
<keyword evidence="1" id="KW-0808">Transferase</keyword>
<evidence type="ECO:0000313" key="8">
    <source>
        <dbReference type="Proteomes" id="UP001374579"/>
    </source>
</evidence>
<feature type="compositionally biased region" description="Low complexity" evidence="5">
    <location>
        <begin position="313"/>
        <end position="328"/>
    </location>
</feature>
<dbReference type="InterPro" id="IPR016135">
    <property type="entry name" value="UBQ-conjugating_enzyme/RWD"/>
</dbReference>
<evidence type="ECO:0000256" key="4">
    <source>
        <dbReference type="RuleBase" id="RU362109"/>
    </source>
</evidence>
<feature type="active site" description="Glycyl thioester intermediate" evidence="3">
    <location>
        <position position="90"/>
    </location>
</feature>
<evidence type="ECO:0000256" key="2">
    <source>
        <dbReference type="ARBA" id="ARBA00022786"/>
    </source>
</evidence>
<evidence type="ECO:0000256" key="3">
    <source>
        <dbReference type="PROSITE-ProRule" id="PRU10133"/>
    </source>
</evidence>
<dbReference type="InterPro" id="IPR023313">
    <property type="entry name" value="UBQ-conjugating_AS"/>
</dbReference>
<organism evidence="7 8">
    <name type="scientific">Littorina saxatilis</name>
    <dbReference type="NCBI Taxonomy" id="31220"/>
    <lineage>
        <taxon>Eukaryota</taxon>
        <taxon>Metazoa</taxon>
        <taxon>Spiralia</taxon>
        <taxon>Lophotrochozoa</taxon>
        <taxon>Mollusca</taxon>
        <taxon>Gastropoda</taxon>
        <taxon>Caenogastropoda</taxon>
        <taxon>Littorinimorpha</taxon>
        <taxon>Littorinoidea</taxon>
        <taxon>Littorinidae</taxon>
        <taxon>Littorina</taxon>
    </lineage>
</organism>
<dbReference type="SUPFAM" id="SSF54495">
    <property type="entry name" value="UBC-like"/>
    <property type="match status" value="1"/>
</dbReference>
<comment type="similarity">
    <text evidence="4">Belongs to the ubiquitin-conjugating enzyme family.</text>
</comment>
<dbReference type="AlphaFoldDB" id="A0AAN9GAK8"/>
<gene>
    <name evidence="7" type="ORF">V1264_024119</name>
</gene>
<evidence type="ECO:0000259" key="6">
    <source>
        <dbReference type="PROSITE" id="PS50127"/>
    </source>
</evidence>
<dbReference type="PANTHER" id="PTHR24067">
    <property type="entry name" value="UBIQUITIN-CONJUGATING ENZYME E2"/>
    <property type="match status" value="1"/>
</dbReference>
<feature type="region of interest" description="Disordered" evidence="5">
    <location>
        <begin position="306"/>
        <end position="328"/>
    </location>
</feature>
<feature type="domain" description="UBC core" evidence="6">
    <location>
        <begin position="4"/>
        <end position="154"/>
    </location>
</feature>
<evidence type="ECO:0000313" key="7">
    <source>
        <dbReference type="EMBL" id="KAK7101326.1"/>
    </source>
</evidence>
<dbReference type="Gene3D" id="3.10.110.10">
    <property type="entry name" value="Ubiquitin Conjugating Enzyme"/>
    <property type="match status" value="1"/>
</dbReference>
<comment type="caution">
    <text evidence="7">The sequence shown here is derived from an EMBL/GenBank/DDBJ whole genome shotgun (WGS) entry which is preliminary data.</text>
</comment>
<dbReference type="GO" id="GO:0016740">
    <property type="term" value="F:transferase activity"/>
    <property type="evidence" value="ECO:0007669"/>
    <property type="project" value="UniProtKB-KW"/>
</dbReference>
<name>A0AAN9GAK8_9CAEN</name>
<dbReference type="Pfam" id="PF00179">
    <property type="entry name" value="UQ_con"/>
    <property type="match status" value="1"/>
</dbReference>
<dbReference type="Proteomes" id="UP001374579">
    <property type="component" value="Unassembled WGS sequence"/>
</dbReference>
<keyword evidence="4" id="KW-0547">Nucleotide-binding</keyword>
<keyword evidence="2 4" id="KW-0833">Ubl conjugation pathway</keyword>
<accession>A0AAN9GAK8</accession>
<evidence type="ECO:0000256" key="5">
    <source>
        <dbReference type="SAM" id="MobiDB-lite"/>
    </source>
</evidence>
<sequence length="328" mass="37394">MLSRPHLLIEKEIQKLKSTPPWGVNIEPVSDDSVFEWLAKISGLRDTIWEGGIFQIYIRFDEHFNIRPPEVYFQTIPFHPNVDMRTGRPCVDYLDNLDLWRPGFSLSMLLVSLQALLSNPNLNHAINNEAIEMMSLSPNTYRQMVLECVTASQRIEAGGSPQLEDTKVKFATIEHYPPAPRTASVKRPTKLSFDDYHMTWRSIATSKPTENADNPLLEALQNKPALQAVHMALPPEEVEEQMKNQKEEHKELMFGRFHNKLTFSQEQDAKLARLRRMQKIYLPTRRSSSISFSATRSGVSLVSMWDGESCADPPSRSGGSKKSSFCET</sequence>
<dbReference type="GO" id="GO:0005524">
    <property type="term" value="F:ATP binding"/>
    <property type="evidence" value="ECO:0007669"/>
    <property type="project" value="UniProtKB-UniRule"/>
</dbReference>
<keyword evidence="8" id="KW-1185">Reference proteome</keyword>
<dbReference type="CDD" id="cd23806">
    <property type="entry name" value="UBCc_UBE2U"/>
    <property type="match status" value="1"/>
</dbReference>
<proteinExistence type="inferred from homology"/>
<reference evidence="7 8" key="1">
    <citation type="submission" date="2024-02" db="EMBL/GenBank/DDBJ databases">
        <title>Chromosome-scale genome assembly of the rough periwinkle Littorina saxatilis.</title>
        <authorList>
            <person name="De Jode A."/>
            <person name="Faria R."/>
            <person name="Formenti G."/>
            <person name="Sims Y."/>
            <person name="Smith T.P."/>
            <person name="Tracey A."/>
            <person name="Wood J.M.D."/>
            <person name="Zagrodzka Z.B."/>
            <person name="Johannesson K."/>
            <person name="Butlin R.K."/>
            <person name="Leder E.H."/>
        </authorList>
    </citation>
    <scope>NUCLEOTIDE SEQUENCE [LARGE SCALE GENOMIC DNA]</scope>
    <source>
        <strain evidence="7">Snail1</strain>
        <tissue evidence="7">Muscle</tissue>
    </source>
</reference>